<dbReference type="InterPro" id="IPR013655">
    <property type="entry name" value="PAS_fold_3"/>
</dbReference>
<keyword evidence="4" id="KW-0808">Transferase</keyword>
<dbReference type="Pfam" id="PF08447">
    <property type="entry name" value="PAS_3"/>
    <property type="match status" value="2"/>
</dbReference>
<comment type="caution">
    <text evidence="8">The sequence shown here is derived from an EMBL/GenBank/DDBJ whole genome shotgun (WGS) entry which is preliminary data.</text>
</comment>
<dbReference type="InterPro" id="IPR035965">
    <property type="entry name" value="PAS-like_dom_sf"/>
</dbReference>
<dbReference type="OrthoDB" id="1522284at2"/>
<keyword evidence="5" id="KW-0418">Kinase</keyword>
<feature type="domain" description="Histidine kinase" evidence="6">
    <location>
        <begin position="350"/>
        <end position="560"/>
    </location>
</feature>
<dbReference type="PRINTS" id="PR00344">
    <property type="entry name" value="BCTRLSENSOR"/>
</dbReference>
<dbReference type="SMART" id="SM00086">
    <property type="entry name" value="PAC"/>
    <property type="match status" value="2"/>
</dbReference>
<evidence type="ECO:0000256" key="4">
    <source>
        <dbReference type="ARBA" id="ARBA00022679"/>
    </source>
</evidence>
<dbReference type="Proteomes" id="UP000295499">
    <property type="component" value="Unassembled WGS sequence"/>
</dbReference>
<evidence type="ECO:0000313" key="8">
    <source>
        <dbReference type="EMBL" id="TDO20273.1"/>
    </source>
</evidence>
<evidence type="ECO:0000256" key="5">
    <source>
        <dbReference type="ARBA" id="ARBA00022777"/>
    </source>
</evidence>
<dbReference type="Pfam" id="PF02518">
    <property type="entry name" value="HATPase_c"/>
    <property type="match status" value="1"/>
</dbReference>
<dbReference type="CDD" id="cd00130">
    <property type="entry name" value="PAS"/>
    <property type="match status" value="2"/>
</dbReference>
<dbReference type="InterPro" id="IPR000014">
    <property type="entry name" value="PAS"/>
</dbReference>
<dbReference type="CDD" id="cd00082">
    <property type="entry name" value="HisKA"/>
    <property type="match status" value="1"/>
</dbReference>
<protein>
    <recommendedName>
        <fullName evidence="2">histidine kinase</fullName>
        <ecNumber evidence="2">2.7.13.3</ecNumber>
    </recommendedName>
</protein>
<dbReference type="SMART" id="SM00387">
    <property type="entry name" value="HATPase_c"/>
    <property type="match status" value="1"/>
</dbReference>
<proteinExistence type="predicted"/>
<accession>A0A4R6IDD0</accession>
<comment type="catalytic activity">
    <reaction evidence="1">
        <text>ATP + protein L-histidine = ADP + protein N-phospho-L-histidine.</text>
        <dbReference type="EC" id="2.7.13.3"/>
    </reaction>
</comment>
<feature type="domain" description="PAC" evidence="7">
    <location>
        <begin position="144"/>
        <end position="197"/>
    </location>
</feature>
<organism evidence="8 9">
    <name type="scientific">Pedobacter duraquae</name>
    <dbReference type="NCBI Taxonomy" id="425511"/>
    <lineage>
        <taxon>Bacteria</taxon>
        <taxon>Pseudomonadati</taxon>
        <taxon>Bacteroidota</taxon>
        <taxon>Sphingobacteriia</taxon>
        <taxon>Sphingobacteriales</taxon>
        <taxon>Sphingobacteriaceae</taxon>
        <taxon>Pedobacter</taxon>
    </lineage>
</organism>
<dbReference type="InterPro" id="IPR003594">
    <property type="entry name" value="HATPase_dom"/>
</dbReference>
<evidence type="ECO:0000256" key="3">
    <source>
        <dbReference type="ARBA" id="ARBA00022553"/>
    </source>
</evidence>
<dbReference type="InterPro" id="IPR001610">
    <property type="entry name" value="PAC"/>
</dbReference>
<name>A0A4R6IDD0_9SPHI</name>
<keyword evidence="9" id="KW-1185">Reference proteome</keyword>
<dbReference type="Pfam" id="PF00512">
    <property type="entry name" value="HisKA"/>
    <property type="match status" value="1"/>
</dbReference>
<dbReference type="Gene3D" id="3.30.565.10">
    <property type="entry name" value="Histidine kinase-like ATPase, C-terminal domain"/>
    <property type="match status" value="1"/>
</dbReference>
<evidence type="ECO:0000259" key="7">
    <source>
        <dbReference type="PROSITE" id="PS50113"/>
    </source>
</evidence>
<dbReference type="SUPFAM" id="SSF55785">
    <property type="entry name" value="PYP-like sensor domain (PAS domain)"/>
    <property type="match status" value="2"/>
</dbReference>
<dbReference type="SUPFAM" id="SSF47384">
    <property type="entry name" value="Homodimeric domain of signal transducing histidine kinase"/>
    <property type="match status" value="1"/>
</dbReference>
<dbReference type="GO" id="GO:0000155">
    <property type="term" value="F:phosphorelay sensor kinase activity"/>
    <property type="evidence" value="ECO:0007669"/>
    <property type="project" value="InterPro"/>
</dbReference>
<reference evidence="8 9" key="1">
    <citation type="submission" date="2019-03" db="EMBL/GenBank/DDBJ databases">
        <title>Genomic Encyclopedia of Archaeal and Bacterial Type Strains, Phase II (KMG-II): from individual species to whole genera.</title>
        <authorList>
            <person name="Goeker M."/>
        </authorList>
    </citation>
    <scope>NUCLEOTIDE SEQUENCE [LARGE SCALE GENOMIC DNA]</scope>
    <source>
        <strain evidence="8 9">DSM 19034</strain>
    </source>
</reference>
<dbReference type="PANTHER" id="PTHR43304:SF1">
    <property type="entry name" value="PAC DOMAIN-CONTAINING PROTEIN"/>
    <property type="match status" value="1"/>
</dbReference>
<dbReference type="EMBL" id="SNWM01000005">
    <property type="protein sequence ID" value="TDO20273.1"/>
    <property type="molecule type" value="Genomic_DNA"/>
</dbReference>
<dbReference type="InterPro" id="IPR036097">
    <property type="entry name" value="HisK_dim/P_sf"/>
</dbReference>
<dbReference type="Gene3D" id="3.30.450.20">
    <property type="entry name" value="PAS domain"/>
    <property type="match status" value="2"/>
</dbReference>
<evidence type="ECO:0000259" key="6">
    <source>
        <dbReference type="PROSITE" id="PS50109"/>
    </source>
</evidence>
<dbReference type="InterPro" id="IPR000700">
    <property type="entry name" value="PAS-assoc_C"/>
</dbReference>
<dbReference type="InterPro" id="IPR036890">
    <property type="entry name" value="HATPase_C_sf"/>
</dbReference>
<keyword evidence="3" id="KW-0597">Phosphoprotein</keyword>
<dbReference type="AlphaFoldDB" id="A0A4R6IDD0"/>
<dbReference type="SMART" id="SM00388">
    <property type="entry name" value="HisKA"/>
    <property type="match status" value="1"/>
</dbReference>
<dbReference type="PROSITE" id="PS50113">
    <property type="entry name" value="PAC"/>
    <property type="match status" value="1"/>
</dbReference>
<evidence type="ECO:0000313" key="9">
    <source>
        <dbReference type="Proteomes" id="UP000295499"/>
    </source>
</evidence>
<evidence type="ECO:0000256" key="2">
    <source>
        <dbReference type="ARBA" id="ARBA00012438"/>
    </source>
</evidence>
<dbReference type="PANTHER" id="PTHR43304">
    <property type="entry name" value="PHYTOCHROME-LIKE PROTEIN CPH1"/>
    <property type="match status" value="1"/>
</dbReference>
<dbReference type="InterPro" id="IPR005467">
    <property type="entry name" value="His_kinase_dom"/>
</dbReference>
<dbReference type="SUPFAM" id="SSF55874">
    <property type="entry name" value="ATPase domain of HSP90 chaperone/DNA topoisomerase II/histidine kinase"/>
    <property type="match status" value="1"/>
</dbReference>
<dbReference type="Gene3D" id="1.10.287.130">
    <property type="match status" value="1"/>
</dbReference>
<dbReference type="PROSITE" id="PS50109">
    <property type="entry name" value="HIS_KIN"/>
    <property type="match status" value="1"/>
</dbReference>
<dbReference type="RefSeq" id="WP_133558643.1">
    <property type="nucleotide sequence ID" value="NZ_SNWM01000005.1"/>
</dbReference>
<dbReference type="InterPro" id="IPR004358">
    <property type="entry name" value="Sig_transdc_His_kin-like_C"/>
</dbReference>
<dbReference type="InterPro" id="IPR052162">
    <property type="entry name" value="Sensor_kinase/Photoreceptor"/>
</dbReference>
<dbReference type="EC" id="2.7.13.3" evidence="2"/>
<gene>
    <name evidence="8" type="ORF">CLV32_4033</name>
</gene>
<dbReference type="InterPro" id="IPR003661">
    <property type="entry name" value="HisK_dim/P_dom"/>
</dbReference>
<evidence type="ECO:0000256" key="1">
    <source>
        <dbReference type="ARBA" id="ARBA00000085"/>
    </source>
</evidence>
<sequence length="560" mass="64156">MTNKKDIEKLQLDKILSLLTEFSQGNFNTRAEVIDIDSNLNIVTKSLNMLGEELGHFREQTKTQNIFLQNIVGSIDEVVYAWHIHQDQISVGKFEFISEQCLEIFGYSNIQVQTNPDLWIKGIHPDDNLVYEDGYKKLVTEKNVELLYRFKHPQKEGYRWIADRIVAKADANGRISHLYGSARDVTKQQEDKIELETKNEFISRMVTSSDQFFYIVALNPNDTFENHFTYLSWQIEKIQGSTVEAMKKSRTGWIDLVHPDDLKALFRDNRRMFSKGKPTTRIYRVKHAIRDEYIWLEDYVVPVKDKFGNITELYGSVRDINARMLGDLERDRLNEELNHRYNELMQFNYIVSHNLRSPIANIMGLSTILNNGVAEDEAKQMTQFLLESAERMDSQLRDLNTILSSKSAINSKKEVVNIKDLIDAICYTLAKDISDTSAKLEVTIEPEAAEMLTIKTYLHSIFFNLLSNAVKYRMVGRVPVIHISVINEGGHTIITVQDNGMGIDLVANKKTIFGMYTRFDKTKKGTGLGLFMVKTQVESLGGEINVVSTVGTGTTFKITL</sequence>